<evidence type="ECO:0000256" key="1">
    <source>
        <dbReference type="ARBA" id="ARBA00008416"/>
    </source>
</evidence>
<feature type="domain" description="Pirin N-terminal" evidence="4">
    <location>
        <begin position="15"/>
        <end position="123"/>
    </location>
</feature>
<dbReference type="Gene3D" id="2.60.120.10">
    <property type="entry name" value="Jelly Rolls"/>
    <property type="match status" value="2"/>
</dbReference>
<feature type="binding site" evidence="2">
    <location>
        <position position="63"/>
    </location>
    <ligand>
        <name>Fe cation</name>
        <dbReference type="ChEBI" id="CHEBI:24875"/>
    </ligand>
</feature>
<evidence type="ECO:0000256" key="2">
    <source>
        <dbReference type="PIRSR" id="PIRSR006232-1"/>
    </source>
</evidence>
<feature type="binding site" evidence="2">
    <location>
        <position position="107"/>
    </location>
    <ligand>
        <name>Fe cation</name>
        <dbReference type="ChEBI" id="CHEBI:24875"/>
    </ligand>
</feature>
<dbReference type="RefSeq" id="WP_185692219.1">
    <property type="nucleotide sequence ID" value="NZ_JACHVA010000053.1"/>
</dbReference>
<keyword evidence="2" id="KW-0408">Iron</keyword>
<feature type="binding site" evidence="2">
    <location>
        <position position="105"/>
    </location>
    <ligand>
        <name>Fe cation</name>
        <dbReference type="ChEBI" id="CHEBI:24875"/>
    </ligand>
</feature>
<feature type="binding site" evidence="2">
    <location>
        <position position="61"/>
    </location>
    <ligand>
        <name>Fe cation</name>
        <dbReference type="ChEBI" id="CHEBI:24875"/>
    </ligand>
</feature>
<dbReference type="Pfam" id="PF02678">
    <property type="entry name" value="Pirin"/>
    <property type="match status" value="1"/>
</dbReference>
<sequence length="239" mass="26490">MKTTAHILTRSNERGHTQIDWLNSRHSFSFGNFYDPDRMGFGPLRVLNDDWIEPGNGFPPHPHRDMEIVSVAIEGQLQHKDSLGNGRIIEPGEIQYMSAGSGVVHSEFNPSKSKAAHFLQIWIEPTEKGLAPRYEDRKLLTSQPNEWRLVLSGDGRNHSMAIRNPSELRSVVLEPGASIELETEEPLNGQWIFILSGSIETAGETLQPGDSLGIESTSLTISNPSENPAEVLVFSVPLS</sequence>
<dbReference type="AlphaFoldDB" id="A0A7X1AWW3"/>
<protein>
    <submittedName>
        <fullName evidence="6">Pirin family protein</fullName>
    </submittedName>
</protein>
<gene>
    <name evidence="6" type="ORF">H5P30_06925</name>
</gene>
<evidence type="ECO:0000256" key="3">
    <source>
        <dbReference type="RuleBase" id="RU003457"/>
    </source>
</evidence>
<dbReference type="PANTHER" id="PTHR43212">
    <property type="entry name" value="QUERCETIN 2,3-DIOXYGENASE"/>
    <property type="match status" value="1"/>
</dbReference>
<dbReference type="InterPro" id="IPR012093">
    <property type="entry name" value="Pirin"/>
</dbReference>
<dbReference type="EMBL" id="JACHVA010000053">
    <property type="protein sequence ID" value="MBC2601508.1"/>
    <property type="molecule type" value="Genomic_DNA"/>
</dbReference>
<dbReference type="SUPFAM" id="SSF51182">
    <property type="entry name" value="RmlC-like cupins"/>
    <property type="match status" value="1"/>
</dbReference>
<feature type="domain" description="Quercetin 2,3-dioxygenase C-terminal cupin" evidence="5">
    <location>
        <begin position="149"/>
        <end position="235"/>
    </location>
</feature>
<reference evidence="6 7" key="1">
    <citation type="submission" date="2020-07" db="EMBL/GenBank/DDBJ databases">
        <authorList>
            <person name="Feng X."/>
        </authorList>
    </citation>
    <scope>NUCLEOTIDE SEQUENCE [LARGE SCALE GENOMIC DNA]</scope>
    <source>
        <strain evidence="6 7">JCM14086</strain>
    </source>
</reference>
<comment type="caution">
    <text evidence="6">The sequence shown here is derived from an EMBL/GenBank/DDBJ whole genome shotgun (WGS) entry which is preliminary data.</text>
</comment>
<evidence type="ECO:0000259" key="5">
    <source>
        <dbReference type="Pfam" id="PF17954"/>
    </source>
</evidence>
<evidence type="ECO:0000313" key="7">
    <source>
        <dbReference type="Proteomes" id="UP000525652"/>
    </source>
</evidence>
<comment type="cofactor">
    <cofactor evidence="2">
        <name>Fe cation</name>
        <dbReference type="ChEBI" id="CHEBI:24875"/>
    </cofactor>
    <text evidence="2">Binds 1 Fe cation per subunit.</text>
</comment>
<dbReference type="InterPro" id="IPR041602">
    <property type="entry name" value="Quercetinase_C"/>
</dbReference>
<dbReference type="GO" id="GO:0046872">
    <property type="term" value="F:metal ion binding"/>
    <property type="evidence" value="ECO:0007669"/>
    <property type="project" value="UniProtKB-KW"/>
</dbReference>
<dbReference type="Pfam" id="PF17954">
    <property type="entry name" value="Pirin_C_2"/>
    <property type="match status" value="1"/>
</dbReference>
<dbReference type="CDD" id="cd02910">
    <property type="entry name" value="cupin_Yhhw_N"/>
    <property type="match status" value="1"/>
</dbReference>
<evidence type="ECO:0000259" key="4">
    <source>
        <dbReference type="Pfam" id="PF02678"/>
    </source>
</evidence>
<dbReference type="PIRSF" id="PIRSF006232">
    <property type="entry name" value="Pirin"/>
    <property type="match status" value="1"/>
</dbReference>
<dbReference type="InterPro" id="IPR014710">
    <property type="entry name" value="RmlC-like_jellyroll"/>
</dbReference>
<dbReference type="InterPro" id="IPR003829">
    <property type="entry name" value="Pirin_N_dom"/>
</dbReference>
<keyword evidence="7" id="KW-1185">Reference proteome</keyword>
<evidence type="ECO:0000313" key="6">
    <source>
        <dbReference type="EMBL" id="MBC2601508.1"/>
    </source>
</evidence>
<dbReference type="Proteomes" id="UP000525652">
    <property type="component" value="Unassembled WGS sequence"/>
</dbReference>
<dbReference type="PANTHER" id="PTHR43212:SF3">
    <property type="entry name" value="QUERCETIN 2,3-DIOXYGENASE"/>
    <property type="match status" value="1"/>
</dbReference>
<comment type="similarity">
    <text evidence="1 3">Belongs to the pirin family.</text>
</comment>
<organism evidence="6 7">
    <name type="scientific">Puniceicoccus vermicola</name>
    <dbReference type="NCBI Taxonomy" id="388746"/>
    <lineage>
        <taxon>Bacteria</taxon>
        <taxon>Pseudomonadati</taxon>
        <taxon>Verrucomicrobiota</taxon>
        <taxon>Opitutia</taxon>
        <taxon>Puniceicoccales</taxon>
        <taxon>Puniceicoccaceae</taxon>
        <taxon>Puniceicoccus</taxon>
    </lineage>
</organism>
<dbReference type="InterPro" id="IPR011051">
    <property type="entry name" value="RmlC_Cupin_sf"/>
</dbReference>
<proteinExistence type="inferred from homology"/>
<name>A0A7X1AWW3_9BACT</name>
<keyword evidence="2" id="KW-0479">Metal-binding</keyword>
<accession>A0A7X1AWW3</accession>